<keyword evidence="6" id="KW-0443">Lipid metabolism</keyword>
<evidence type="ECO:0000256" key="10">
    <source>
        <dbReference type="SAM" id="Phobius"/>
    </source>
</evidence>
<evidence type="ECO:0008006" key="13">
    <source>
        <dbReference type="Google" id="ProtNLM"/>
    </source>
</evidence>
<evidence type="ECO:0000313" key="12">
    <source>
        <dbReference type="Proteomes" id="UP000468766"/>
    </source>
</evidence>
<keyword evidence="7 10" id="KW-0472">Membrane</keyword>
<evidence type="ECO:0000313" key="11">
    <source>
        <dbReference type="EMBL" id="KAB2954322.1"/>
    </source>
</evidence>
<evidence type="ECO:0000256" key="4">
    <source>
        <dbReference type="ARBA" id="ARBA00022692"/>
    </source>
</evidence>
<feature type="transmembrane region" description="Helical" evidence="10">
    <location>
        <begin position="92"/>
        <end position="110"/>
    </location>
</feature>
<gene>
    <name evidence="11" type="ORF">F9B85_01105</name>
</gene>
<evidence type="ECO:0000256" key="6">
    <source>
        <dbReference type="ARBA" id="ARBA00023098"/>
    </source>
</evidence>
<keyword evidence="9" id="KW-1208">Phospholipid metabolism</keyword>
<evidence type="ECO:0000256" key="2">
    <source>
        <dbReference type="ARBA" id="ARBA00022516"/>
    </source>
</evidence>
<proteinExistence type="predicted"/>
<feature type="transmembrane region" description="Helical" evidence="10">
    <location>
        <begin position="65"/>
        <end position="85"/>
    </location>
</feature>
<dbReference type="GO" id="GO:0005886">
    <property type="term" value="C:plasma membrane"/>
    <property type="evidence" value="ECO:0007669"/>
    <property type="project" value="InterPro"/>
</dbReference>
<accession>A0A6I0F5S5</accession>
<evidence type="ECO:0000256" key="9">
    <source>
        <dbReference type="ARBA" id="ARBA00023264"/>
    </source>
</evidence>
<evidence type="ECO:0000256" key="5">
    <source>
        <dbReference type="ARBA" id="ARBA00022989"/>
    </source>
</evidence>
<keyword evidence="3" id="KW-0808">Transferase</keyword>
<keyword evidence="12" id="KW-1185">Reference proteome</keyword>
<dbReference type="PANTHER" id="PTHR30309">
    <property type="entry name" value="INNER MEMBRANE PROTEIN YGIH"/>
    <property type="match status" value="1"/>
</dbReference>
<dbReference type="InterPro" id="IPR003811">
    <property type="entry name" value="G3P_acylTferase_PlsY"/>
</dbReference>
<evidence type="ECO:0000256" key="1">
    <source>
        <dbReference type="ARBA" id="ARBA00022475"/>
    </source>
</evidence>
<keyword evidence="4 10" id="KW-0812">Transmembrane</keyword>
<feature type="transmembrane region" description="Helical" evidence="10">
    <location>
        <begin position="12"/>
        <end position="35"/>
    </location>
</feature>
<feature type="transmembrane region" description="Helical" evidence="10">
    <location>
        <begin position="175"/>
        <end position="194"/>
    </location>
</feature>
<dbReference type="EMBL" id="WBXO01000001">
    <property type="protein sequence ID" value="KAB2954322.1"/>
    <property type="molecule type" value="Genomic_DNA"/>
</dbReference>
<reference evidence="11 12" key="1">
    <citation type="submission" date="2019-10" db="EMBL/GenBank/DDBJ databases">
        <title>Whole-genome sequence of the extremophile Heliorestis acidaminivorans DSM 24790.</title>
        <authorList>
            <person name="Kyndt J.A."/>
            <person name="Meyer T.E."/>
        </authorList>
    </citation>
    <scope>NUCLEOTIDE SEQUENCE [LARGE SCALE GENOMIC DNA]</scope>
    <source>
        <strain evidence="11 12">DSM 24790</strain>
    </source>
</reference>
<sequence>MDITTEIWEVVALLTILAFFFLAFLTASLPLTYWLGKIKYQILLSDYGPGSIGPSKLLRLAGSQAMILSTFIEAGKGLIIAILAYHSQIAELYLWLVVPLIMVGHGWSPLLQGRGGNSWLPLGTYLFFLAPPLGQTALALALSALLLTRSPAIAATSSILLLSILAPLWHVEGHMLATLWTATAILFMQNWLVYNHRIYTSEI</sequence>
<evidence type="ECO:0000256" key="3">
    <source>
        <dbReference type="ARBA" id="ARBA00022679"/>
    </source>
</evidence>
<dbReference type="Proteomes" id="UP000468766">
    <property type="component" value="Unassembled WGS sequence"/>
</dbReference>
<comment type="caution">
    <text evidence="11">The sequence shown here is derived from an EMBL/GenBank/DDBJ whole genome shotgun (WGS) entry which is preliminary data.</text>
</comment>
<evidence type="ECO:0000256" key="8">
    <source>
        <dbReference type="ARBA" id="ARBA00023209"/>
    </source>
</evidence>
<dbReference type="SMART" id="SM01207">
    <property type="entry name" value="G3P_acyltransf"/>
    <property type="match status" value="1"/>
</dbReference>
<dbReference type="OrthoDB" id="2081059at2"/>
<feature type="transmembrane region" description="Helical" evidence="10">
    <location>
        <begin position="122"/>
        <end position="145"/>
    </location>
</feature>
<keyword evidence="8" id="KW-0594">Phospholipid biosynthesis</keyword>
<feature type="transmembrane region" description="Helical" evidence="10">
    <location>
        <begin position="152"/>
        <end position="169"/>
    </location>
</feature>
<dbReference type="AlphaFoldDB" id="A0A6I0F5S5"/>
<evidence type="ECO:0000256" key="7">
    <source>
        <dbReference type="ARBA" id="ARBA00023136"/>
    </source>
</evidence>
<keyword evidence="1" id="KW-1003">Cell membrane</keyword>
<dbReference type="PANTHER" id="PTHR30309:SF0">
    <property type="entry name" value="GLYCEROL-3-PHOSPHATE ACYLTRANSFERASE-RELATED"/>
    <property type="match status" value="1"/>
</dbReference>
<dbReference type="GO" id="GO:0008654">
    <property type="term" value="P:phospholipid biosynthetic process"/>
    <property type="evidence" value="ECO:0007669"/>
    <property type="project" value="UniProtKB-KW"/>
</dbReference>
<dbReference type="Pfam" id="PF02660">
    <property type="entry name" value="G3P_acyltransf"/>
    <property type="match status" value="1"/>
</dbReference>
<name>A0A6I0F5S5_9FIRM</name>
<organism evidence="11 12">
    <name type="scientific">Heliorestis acidaminivorans</name>
    <dbReference type="NCBI Taxonomy" id="553427"/>
    <lineage>
        <taxon>Bacteria</taxon>
        <taxon>Bacillati</taxon>
        <taxon>Bacillota</taxon>
        <taxon>Clostridia</taxon>
        <taxon>Eubacteriales</taxon>
        <taxon>Heliobacteriaceae</taxon>
        <taxon>Heliorestis</taxon>
    </lineage>
</organism>
<keyword evidence="2" id="KW-0444">Lipid biosynthesis</keyword>
<protein>
    <recommendedName>
        <fullName evidence="13">Glycerol-3-phosphate acyltransferase</fullName>
    </recommendedName>
</protein>
<dbReference type="GO" id="GO:0043772">
    <property type="term" value="F:acyl-phosphate glycerol-3-phosphate acyltransferase activity"/>
    <property type="evidence" value="ECO:0007669"/>
    <property type="project" value="InterPro"/>
</dbReference>
<keyword evidence="5 10" id="KW-1133">Transmembrane helix</keyword>